<evidence type="ECO:0000256" key="1">
    <source>
        <dbReference type="SAM" id="MobiDB-lite"/>
    </source>
</evidence>
<feature type="compositionally biased region" description="Low complexity" evidence="1">
    <location>
        <begin position="8"/>
        <end position="19"/>
    </location>
</feature>
<dbReference type="GeneID" id="20224267"/>
<dbReference type="PROSITE" id="PS50090">
    <property type="entry name" value="MYB_LIKE"/>
    <property type="match status" value="1"/>
</dbReference>
<keyword evidence="4" id="KW-1185">Reference proteome</keyword>
<feature type="domain" description="Myb-like" evidence="2">
    <location>
        <begin position="215"/>
        <end position="262"/>
    </location>
</feature>
<evidence type="ECO:0000259" key="2">
    <source>
        <dbReference type="PROSITE" id="PS50090"/>
    </source>
</evidence>
<evidence type="ECO:0000313" key="4">
    <source>
        <dbReference type="Proteomes" id="UP000002729"/>
    </source>
</evidence>
<feature type="compositionally biased region" description="Pro residues" evidence="1">
    <location>
        <begin position="148"/>
        <end position="164"/>
    </location>
</feature>
<dbReference type="EMBL" id="GL833125">
    <property type="protein sequence ID" value="EGB09592.1"/>
    <property type="molecule type" value="Genomic_DNA"/>
</dbReference>
<dbReference type="InParanoid" id="F0Y635"/>
<organism evidence="4">
    <name type="scientific">Aureococcus anophagefferens</name>
    <name type="common">Harmful bloom alga</name>
    <dbReference type="NCBI Taxonomy" id="44056"/>
    <lineage>
        <taxon>Eukaryota</taxon>
        <taxon>Sar</taxon>
        <taxon>Stramenopiles</taxon>
        <taxon>Ochrophyta</taxon>
        <taxon>Pelagophyceae</taxon>
        <taxon>Pelagomonadales</taxon>
        <taxon>Pelagomonadaceae</taxon>
        <taxon>Aureococcus</taxon>
    </lineage>
</organism>
<dbReference type="SUPFAM" id="SSF48056">
    <property type="entry name" value="Di-copper centre-containing domain"/>
    <property type="match status" value="1"/>
</dbReference>
<dbReference type="SUPFAM" id="SSF46689">
    <property type="entry name" value="Homeodomain-like"/>
    <property type="match status" value="1"/>
</dbReference>
<dbReference type="Gene3D" id="1.10.1280.10">
    <property type="entry name" value="Di-copper center containing domain from catechol oxidase"/>
    <property type="match status" value="1"/>
</dbReference>
<dbReference type="RefSeq" id="XP_009035646.1">
    <property type="nucleotide sequence ID" value="XM_009037398.1"/>
</dbReference>
<dbReference type="Proteomes" id="UP000002729">
    <property type="component" value="Unassembled WGS sequence"/>
</dbReference>
<evidence type="ECO:0000313" key="3">
    <source>
        <dbReference type="EMBL" id="EGB09592.1"/>
    </source>
</evidence>
<feature type="region of interest" description="Disordered" evidence="1">
    <location>
        <begin position="1"/>
        <end position="189"/>
    </location>
</feature>
<feature type="compositionally biased region" description="Low complexity" evidence="1">
    <location>
        <begin position="967"/>
        <end position="980"/>
    </location>
</feature>
<feature type="compositionally biased region" description="Low complexity" evidence="1">
    <location>
        <begin position="49"/>
        <end position="62"/>
    </location>
</feature>
<feature type="compositionally biased region" description="Basic and acidic residues" evidence="1">
    <location>
        <begin position="107"/>
        <end position="120"/>
    </location>
</feature>
<reference evidence="3 4" key="1">
    <citation type="journal article" date="2011" name="Proc. Natl. Acad. Sci. U.S.A.">
        <title>Niche of harmful alga Aureococcus anophagefferens revealed through ecogenomics.</title>
        <authorList>
            <person name="Gobler C.J."/>
            <person name="Berry D.L."/>
            <person name="Dyhrman S.T."/>
            <person name="Wilhelm S.W."/>
            <person name="Salamov A."/>
            <person name="Lobanov A.V."/>
            <person name="Zhang Y."/>
            <person name="Collier J.L."/>
            <person name="Wurch L.L."/>
            <person name="Kustka A.B."/>
            <person name="Dill B.D."/>
            <person name="Shah M."/>
            <person name="VerBerkmoes N.C."/>
            <person name="Kuo A."/>
            <person name="Terry A."/>
            <person name="Pangilinan J."/>
            <person name="Lindquist E.A."/>
            <person name="Lucas S."/>
            <person name="Paulsen I.T."/>
            <person name="Hattenrath-Lehmann T.K."/>
            <person name="Talmage S.C."/>
            <person name="Walker E.A."/>
            <person name="Koch F."/>
            <person name="Burson A.M."/>
            <person name="Marcoval M.A."/>
            <person name="Tang Y.Z."/>
            <person name="Lecleir G.R."/>
            <person name="Coyne K.J."/>
            <person name="Berg G.M."/>
            <person name="Bertrand E.M."/>
            <person name="Saito M.A."/>
            <person name="Gladyshev V.N."/>
            <person name="Grigoriev I.V."/>
        </authorList>
    </citation>
    <scope>NUCLEOTIDE SEQUENCE [LARGE SCALE GENOMIC DNA]</scope>
    <source>
        <strain evidence="4">CCMP 1984</strain>
    </source>
</reference>
<feature type="region of interest" description="Disordered" evidence="1">
    <location>
        <begin position="967"/>
        <end position="990"/>
    </location>
</feature>
<dbReference type="InterPro" id="IPR009057">
    <property type="entry name" value="Homeodomain-like_sf"/>
</dbReference>
<sequence length="990" mass="108737">MSPPEPAPAEAAPPTEAAPLTKKQQKAEAYKQKRKEQQKERQKEKRAAAKASKAADAAAAAAPRSPRTAPTDEAIDAAILAALALDDDGGDAAPPPKPDKKKKAPKKPSDEPQPPREEKKKKAPKKKKDDVLARVADNIATFKTEAEAPPPPAPPAPAPPPPAPRPEERLKGMAPRVVSLTPADPEEEARKKLEAALASVGAGPAPEAKEDAPEWTDDEQQRLDGALAEVPADLPKKERWKRIAALVGKAPSECAKRYLEVRRALLRQQDSEIPDIWVRTRRRGLFGLAVVAAAAVAAWAGRGTSRVVRPFEFEEDDEHVFGLANASASRLGNATVSGLRDDDTDVDGLCLDYCPNTTSANDAACRLCDLQKVVRFHNEYEDASGIPIGEGYYPYMYLVEMWKPTTAELNAFELGDEAVSRVRRVDWSGDDVGHAVGSRVTMIFETHGTRNVTVSMRVATTRGEELGFHVELAVTVRYVRHEIRSLSVDDRSRFLDALSAVYATGDDLGKSVYGDKFRSSHYLVRKHLLGGGGKECDHWHDDAGIVTHHIAFTLELEQSLQSVDASVSVPYWDYSYDAYYYNASKQTCGADCIGGDWTESIIWDDDWFGPIPNASSNYVVDGGGRFSYLPVMTASQGARDYSTITNSYGMLRSPWNQNPVPYLSRSRAIFGVDDTTSLPDCSAFYWAFNDTTTIGRLFEQFNGQLHGPVHILTGGIWGFDAQFETSIQKWMANADGAIAKQSLQSILSSKWLWRQGYLRCPDSCAADATESCTCSCPEELRSHWTVEEFWNATGLDAVAGADLASWPRETLLDAICHVGHVGDSWTSAAPLDPIFWVLHGLSERFVGFKRILAHEGYTHLDETWKYHHSMDVPSDTHYVCDWSGVGDSMELPTCTPGTCAGHKEDDLLPFGDFLGVGDTYTNRQFWDFISPYNTELPYTYDSFTNWPACDAMGLHFSDFADGWGPTTAPTAAATPMPTWPHADDDAPAAN</sequence>
<dbReference type="InterPro" id="IPR008922">
    <property type="entry name" value="Di-copper_centre_dom_sf"/>
</dbReference>
<dbReference type="Pfam" id="PF00264">
    <property type="entry name" value="Tyrosinase"/>
    <property type="match status" value="1"/>
</dbReference>
<dbReference type="AlphaFoldDB" id="F0Y635"/>
<dbReference type="OrthoDB" id="186092at2759"/>
<dbReference type="GO" id="GO:0016491">
    <property type="term" value="F:oxidoreductase activity"/>
    <property type="evidence" value="ECO:0007669"/>
    <property type="project" value="InterPro"/>
</dbReference>
<dbReference type="Gene3D" id="1.10.10.60">
    <property type="entry name" value="Homeodomain-like"/>
    <property type="match status" value="1"/>
</dbReference>
<dbReference type="KEGG" id="aaf:AURANDRAFT_63281"/>
<feature type="compositionally biased region" description="Basic and acidic residues" evidence="1">
    <location>
        <begin position="25"/>
        <end position="47"/>
    </location>
</feature>
<protein>
    <recommendedName>
        <fullName evidence="2">Myb-like domain-containing protein</fullName>
    </recommendedName>
</protein>
<gene>
    <name evidence="3" type="ORF">AURANDRAFT_63281</name>
</gene>
<name>F0Y635_AURAN</name>
<accession>F0Y635</accession>
<dbReference type="InterPro" id="IPR001005">
    <property type="entry name" value="SANT/Myb"/>
</dbReference>
<dbReference type="InterPro" id="IPR002227">
    <property type="entry name" value="Tyrosinase_Cu-bd"/>
</dbReference>
<proteinExistence type="predicted"/>